<proteinExistence type="predicted"/>
<reference evidence="1 2" key="2">
    <citation type="journal article" date="2020" name="Int. J. Syst. Evol. Microbiol.">
        <title>Leptospira yasudae sp. nov. and Leptospira stimsonii sp. nov., two new species of the pathogenic group isolated from environmental sources.</title>
        <authorList>
            <person name="Casanovas-Massana A."/>
            <person name="Hamond C."/>
            <person name="Santos L.A."/>
            <person name="de Oliveira D."/>
            <person name="Hacker K.P."/>
            <person name="Balassiano I."/>
            <person name="Costa F."/>
            <person name="Medeiros M.A."/>
            <person name="Reis M.G."/>
            <person name="Ko A.I."/>
            <person name="Wunder E.A."/>
        </authorList>
    </citation>
    <scope>NUCLEOTIDE SEQUENCE [LARGE SCALE GENOMIC DNA]</scope>
    <source>
        <strain evidence="1 2">B21</strain>
    </source>
</reference>
<dbReference type="EMBL" id="QHCR01000005">
    <property type="protein sequence ID" value="RHX79575.1"/>
    <property type="molecule type" value="Genomic_DNA"/>
</dbReference>
<gene>
    <name evidence="1" type="ORF">DLM77_11845</name>
</gene>
<evidence type="ECO:0000313" key="2">
    <source>
        <dbReference type="Proteomes" id="UP000285569"/>
    </source>
</evidence>
<comment type="caution">
    <text evidence="1">The sequence shown here is derived from an EMBL/GenBank/DDBJ whole genome shotgun (WGS) entry which is preliminary data.</text>
</comment>
<protein>
    <submittedName>
        <fullName evidence="1">Uncharacterized protein</fullName>
    </submittedName>
</protein>
<keyword evidence="2" id="KW-1185">Reference proteome</keyword>
<name>A0ABX9M277_9LEPT</name>
<evidence type="ECO:0000313" key="1">
    <source>
        <dbReference type="EMBL" id="RHX79575.1"/>
    </source>
</evidence>
<reference evidence="2" key="1">
    <citation type="submission" date="2018-05" db="EMBL/GenBank/DDBJ databases">
        <title>Leptospira yasudae sp. nov. and Leptospira stimsonii sp. nov., two pathogenic species of the genus Leptospira isolated from environmental sources.</title>
        <authorList>
            <person name="Casanovas-Massana A."/>
            <person name="Hamond C."/>
            <person name="Santos L.A."/>
            <person name="Hacker K.P."/>
            <person name="Balassiano I."/>
            <person name="Medeiros M.A."/>
            <person name="Reis M.G."/>
            <person name="Ko A.I."/>
            <person name="Wunder E.A."/>
        </authorList>
    </citation>
    <scope>NUCLEOTIDE SEQUENCE [LARGE SCALE GENOMIC DNA]</scope>
    <source>
        <strain evidence="2">B21</strain>
    </source>
</reference>
<organism evidence="1 2">
    <name type="scientific">Leptospira yasudae</name>
    <dbReference type="NCBI Taxonomy" id="2202201"/>
    <lineage>
        <taxon>Bacteria</taxon>
        <taxon>Pseudomonadati</taxon>
        <taxon>Spirochaetota</taxon>
        <taxon>Spirochaetia</taxon>
        <taxon>Leptospirales</taxon>
        <taxon>Leptospiraceae</taxon>
        <taxon>Leptospira</taxon>
    </lineage>
</organism>
<dbReference type="Proteomes" id="UP000285569">
    <property type="component" value="Unassembled WGS sequence"/>
</dbReference>
<sequence>MFGKKFLLESILERRSFTIAARRDLRAVRRKTDRIKIFRSSKKGNISGCDFSLFLVCESGNGNVFERTDKNS</sequence>
<accession>A0ABX9M277</accession>